<comment type="similarity">
    <text evidence="5">Belongs to the L2HGDH family.</text>
</comment>
<protein>
    <submittedName>
        <fullName evidence="7">Protein with similarity to dehydrogenase</fullName>
    </submittedName>
</protein>
<sequence>MKNRYFDIVIVGTGLVGLATAHSIIKDFKDLRLAIIEKEKEICIHQSKRNSGVIHSGLYYKPGSERAINCTIGREMLTKYCKDNKVEHDICGKIVVATNKSEIESLYKLEINGKQNGLSGIKIINKKAIKKVEPYVDGIEALFVPQSGIINYRSLAISLFQKIIKNKNVTILTDCKVQKIDKDCVDTSLGKLKYKYSIFCGGLHSDRLAKLDKIYTKSKIVTFRGDFFRLNKNVKNKIKNLVYPVPNPKFPFLGIHFTRMMDGTIECGPNAVFTFKREDYLKNEFSFEDAFDALSFKGTWKLFLKNWKFGLDEYGRAFSKKIFLKEINKLVPSICENDFKYCRSGVRAILLKKDGTIEEDFVFEKNNNNLHVLNAPSPAATACLSIGDKIKSKLFEC</sequence>
<reference evidence="7" key="2">
    <citation type="journal article" date="2012" name="Environ. Microbiol.">
        <title>Genomic content of uncultured Bacteroidetes from contrasting oceanic provinces in the North Atlantic Ocean.</title>
        <authorList>
            <person name="Gomez-Pereira P.R."/>
            <person name="Schuler M."/>
            <person name="Fuchs B.M."/>
            <person name="Bennke C."/>
            <person name="Teeling H."/>
            <person name="Waldmann J."/>
            <person name="Richter M."/>
            <person name="Barbe V."/>
            <person name="Bataille E."/>
            <person name="Glockner F.O."/>
            <person name="Amann R."/>
        </authorList>
    </citation>
    <scope>NUCLEOTIDE SEQUENCE</scope>
</reference>
<dbReference type="InterPro" id="IPR006076">
    <property type="entry name" value="FAD-dep_OxRdtase"/>
</dbReference>
<dbReference type="NCBIfam" id="NF008726">
    <property type="entry name" value="PRK11728.1"/>
    <property type="match status" value="1"/>
</dbReference>
<evidence type="ECO:0000256" key="2">
    <source>
        <dbReference type="ARBA" id="ARBA00022630"/>
    </source>
</evidence>
<dbReference type="PANTHER" id="PTHR43104">
    <property type="entry name" value="L-2-HYDROXYGLUTARATE DEHYDROGENASE, MITOCHONDRIAL"/>
    <property type="match status" value="1"/>
</dbReference>
<evidence type="ECO:0000256" key="5">
    <source>
        <dbReference type="ARBA" id="ARBA00037941"/>
    </source>
</evidence>
<gene>
    <name evidence="7" type="ORF">S18_870_0010</name>
</gene>
<dbReference type="Gene3D" id="3.50.50.60">
    <property type="entry name" value="FAD/NAD(P)-binding domain"/>
    <property type="match status" value="1"/>
</dbReference>
<evidence type="ECO:0000313" key="7">
    <source>
        <dbReference type="EMBL" id="CBL87487.1"/>
    </source>
</evidence>
<reference evidence="7" key="1">
    <citation type="submission" date="2010-05" db="EMBL/GenBank/DDBJ databases">
        <authorList>
            <person name="Genoscope - CEA"/>
        </authorList>
    </citation>
    <scope>NUCLEOTIDE SEQUENCE</scope>
</reference>
<comment type="cofactor">
    <cofactor evidence="1">
        <name>FAD</name>
        <dbReference type="ChEBI" id="CHEBI:57692"/>
    </cofactor>
</comment>
<dbReference type="Pfam" id="PF01266">
    <property type="entry name" value="DAO"/>
    <property type="match status" value="1"/>
</dbReference>
<keyword evidence="2" id="KW-0285">Flavoprotein</keyword>
<dbReference type="GO" id="GO:0047545">
    <property type="term" value="F:(S)-2-hydroxyglutarate dehydrogenase activity"/>
    <property type="evidence" value="ECO:0007669"/>
    <property type="project" value="TreeGrafter"/>
</dbReference>
<dbReference type="EMBL" id="FQ032825">
    <property type="protein sequence ID" value="CBL87487.1"/>
    <property type="molecule type" value="Genomic_DNA"/>
</dbReference>
<evidence type="ECO:0000256" key="3">
    <source>
        <dbReference type="ARBA" id="ARBA00022827"/>
    </source>
</evidence>
<dbReference type="AlphaFoldDB" id="F4MMX4"/>
<evidence type="ECO:0000259" key="6">
    <source>
        <dbReference type="Pfam" id="PF01266"/>
    </source>
</evidence>
<feature type="domain" description="FAD dependent oxidoreductase" evidence="6">
    <location>
        <begin position="7"/>
        <end position="387"/>
    </location>
</feature>
<dbReference type="SUPFAM" id="SSF51905">
    <property type="entry name" value="FAD/NAD(P)-binding domain"/>
    <property type="match status" value="1"/>
</dbReference>
<name>F4MMX4_9BACT</name>
<dbReference type="InterPro" id="IPR036188">
    <property type="entry name" value="FAD/NAD-bd_sf"/>
</dbReference>
<keyword evidence="3" id="KW-0274">FAD</keyword>
<dbReference type="Gene3D" id="3.30.9.10">
    <property type="entry name" value="D-Amino Acid Oxidase, subunit A, domain 2"/>
    <property type="match status" value="1"/>
</dbReference>
<dbReference type="PANTHER" id="PTHR43104:SF2">
    <property type="entry name" value="L-2-HYDROXYGLUTARATE DEHYDROGENASE, MITOCHONDRIAL"/>
    <property type="match status" value="1"/>
</dbReference>
<accession>F4MMX4</accession>
<keyword evidence="4" id="KW-0560">Oxidoreductase</keyword>
<organism evidence="7">
    <name type="scientific">uncultured Flavobacteriia bacterium</name>
    <dbReference type="NCBI Taxonomy" id="212695"/>
    <lineage>
        <taxon>Bacteria</taxon>
        <taxon>Pseudomonadati</taxon>
        <taxon>Bacteroidota</taxon>
        <taxon>Flavobacteriia</taxon>
        <taxon>environmental samples</taxon>
    </lineage>
</organism>
<evidence type="ECO:0000256" key="1">
    <source>
        <dbReference type="ARBA" id="ARBA00001974"/>
    </source>
</evidence>
<evidence type="ECO:0000256" key="4">
    <source>
        <dbReference type="ARBA" id="ARBA00023002"/>
    </source>
</evidence>
<proteinExistence type="inferred from homology"/>